<organism evidence="2 3">
    <name type="scientific">Penicillium chermesinum</name>
    <dbReference type="NCBI Taxonomy" id="63820"/>
    <lineage>
        <taxon>Eukaryota</taxon>
        <taxon>Fungi</taxon>
        <taxon>Dikarya</taxon>
        <taxon>Ascomycota</taxon>
        <taxon>Pezizomycotina</taxon>
        <taxon>Eurotiomycetes</taxon>
        <taxon>Eurotiomycetidae</taxon>
        <taxon>Eurotiales</taxon>
        <taxon>Aspergillaceae</taxon>
        <taxon>Penicillium</taxon>
    </lineage>
</organism>
<dbReference type="GeneID" id="83197361"/>
<evidence type="ECO:0000313" key="2">
    <source>
        <dbReference type="EMBL" id="KAJ5249310.1"/>
    </source>
</evidence>
<accession>A0A9W9PMS5</accession>
<feature type="compositionally biased region" description="Polar residues" evidence="1">
    <location>
        <begin position="1"/>
        <end position="22"/>
    </location>
</feature>
<protein>
    <submittedName>
        <fullName evidence="2">Uncharacterized protein</fullName>
    </submittedName>
</protein>
<proteinExistence type="predicted"/>
<dbReference type="Proteomes" id="UP001150941">
    <property type="component" value="Unassembled WGS sequence"/>
</dbReference>
<sequence>MDNAESSQASTEAYSDRGTPSTIPEAPSLTDPDTSTEGQRENMTNTYQNHQKCLGWMGDRIQRFEESVAFFNNTGVSEYIKGFVRDWGFADYQEEVDNKSNQLNTALANTTAERDDAFERLKKLGEPVIKADLLTVDLLLNAQSVLLVGTQTHEGSHIPQFLLHGYDGSTSKAAWNYKKPLEVSDDAAVSINKLRDLTELSKPLIIPDWLKRKIRSATNQEKINWGQAALKAICMGEEKENIDPHRKRTYEQYKEQ</sequence>
<reference evidence="2" key="2">
    <citation type="journal article" date="2023" name="IMA Fungus">
        <title>Comparative genomic study of the Penicillium genus elucidates a diverse pangenome and 15 lateral gene transfer events.</title>
        <authorList>
            <person name="Petersen C."/>
            <person name="Sorensen T."/>
            <person name="Nielsen M.R."/>
            <person name="Sondergaard T.E."/>
            <person name="Sorensen J.L."/>
            <person name="Fitzpatrick D.A."/>
            <person name="Frisvad J.C."/>
            <person name="Nielsen K.L."/>
        </authorList>
    </citation>
    <scope>NUCLEOTIDE SEQUENCE</scope>
    <source>
        <strain evidence="2">IBT 19713</strain>
    </source>
</reference>
<feature type="region of interest" description="Disordered" evidence="1">
    <location>
        <begin position="1"/>
        <end position="40"/>
    </location>
</feature>
<dbReference type="EMBL" id="JAPQKS010000001">
    <property type="protein sequence ID" value="KAJ5249310.1"/>
    <property type="molecule type" value="Genomic_DNA"/>
</dbReference>
<reference evidence="2" key="1">
    <citation type="submission" date="2022-11" db="EMBL/GenBank/DDBJ databases">
        <authorList>
            <person name="Petersen C."/>
        </authorList>
    </citation>
    <scope>NUCLEOTIDE SEQUENCE</scope>
    <source>
        <strain evidence="2">IBT 19713</strain>
    </source>
</reference>
<comment type="caution">
    <text evidence="2">The sequence shown here is derived from an EMBL/GenBank/DDBJ whole genome shotgun (WGS) entry which is preliminary data.</text>
</comment>
<dbReference type="AlphaFoldDB" id="A0A9W9PMS5"/>
<gene>
    <name evidence="2" type="ORF">N7468_000761</name>
</gene>
<feature type="compositionally biased region" description="Polar residues" evidence="1">
    <location>
        <begin position="31"/>
        <end position="40"/>
    </location>
</feature>
<name>A0A9W9PMS5_9EURO</name>
<keyword evidence="3" id="KW-1185">Reference proteome</keyword>
<evidence type="ECO:0000313" key="3">
    <source>
        <dbReference type="Proteomes" id="UP001150941"/>
    </source>
</evidence>
<dbReference type="RefSeq" id="XP_058336089.1">
    <property type="nucleotide sequence ID" value="XM_058470058.1"/>
</dbReference>
<evidence type="ECO:0000256" key="1">
    <source>
        <dbReference type="SAM" id="MobiDB-lite"/>
    </source>
</evidence>